<reference evidence="5" key="1">
    <citation type="submission" date="2023-11" db="EMBL/GenBank/DDBJ databases">
        <title>MicrobeMod: A computational toolkit for identifying prokaryotic methylation and restriction-modification with nanopore sequencing.</title>
        <authorList>
            <person name="Crits-Christoph A."/>
            <person name="Kang S.C."/>
            <person name="Lee H."/>
            <person name="Ostrov N."/>
        </authorList>
    </citation>
    <scope>NUCLEOTIDE SEQUENCE</scope>
    <source>
        <strain evidence="5">ATCC BAA-953</strain>
    </source>
</reference>
<dbReference type="PANTHER" id="PTHR45688">
    <property type="match status" value="1"/>
</dbReference>
<dbReference type="PROSITE" id="PS00600">
    <property type="entry name" value="AA_TRANSFER_CLASS_3"/>
    <property type="match status" value="1"/>
</dbReference>
<comment type="similarity">
    <text evidence="2">Belongs to the class-III pyridoxal-phosphate-dependent aminotransferase family.</text>
</comment>
<dbReference type="GeneID" id="303166372"/>
<feature type="domain" description="Aminoglycoside phosphotransferase" evidence="4">
    <location>
        <begin position="33"/>
        <end position="270"/>
    </location>
</feature>
<dbReference type="InterPro" id="IPR002575">
    <property type="entry name" value="Aminoglycoside_PTrfase"/>
</dbReference>
<dbReference type="GO" id="GO:0030170">
    <property type="term" value="F:pyridoxal phosphate binding"/>
    <property type="evidence" value="ECO:0007669"/>
    <property type="project" value="InterPro"/>
</dbReference>
<dbReference type="PANTHER" id="PTHR45688:SF13">
    <property type="entry name" value="ALANINE--GLYOXYLATE AMINOTRANSFERASE 2-LIKE"/>
    <property type="match status" value="1"/>
</dbReference>
<keyword evidence="5" id="KW-0032">Aminotransferase</keyword>
<dbReference type="Gene3D" id="3.90.1200.10">
    <property type="match status" value="1"/>
</dbReference>
<keyword evidence="5" id="KW-0808">Transferase</keyword>
<dbReference type="Gene3D" id="3.90.1150.10">
    <property type="entry name" value="Aspartate Aminotransferase, domain 1"/>
    <property type="match status" value="1"/>
</dbReference>
<dbReference type="SUPFAM" id="SSF53383">
    <property type="entry name" value="PLP-dependent transferases"/>
    <property type="match status" value="1"/>
</dbReference>
<accession>A0AAJ2VR97</accession>
<evidence type="ECO:0000313" key="5">
    <source>
        <dbReference type="EMBL" id="MDX5978419.1"/>
    </source>
</evidence>
<evidence type="ECO:0000313" key="6">
    <source>
        <dbReference type="Proteomes" id="UP001276761"/>
    </source>
</evidence>
<dbReference type="EMBL" id="JAWXXT010000001">
    <property type="protein sequence ID" value="MDX5978419.1"/>
    <property type="molecule type" value="Genomic_DNA"/>
</dbReference>
<dbReference type="Pfam" id="PF00202">
    <property type="entry name" value="Aminotran_3"/>
    <property type="match status" value="1"/>
</dbReference>
<dbReference type="InterPro" id="IPR015422">
    <property type="entry name" value="PyrdxlP-dep_Trfase_small"/>
</dbReference>
<evidence type="ECO:0000259" key="4">
    <source>
        <dbReference type="Pfam" id="PF01636"/>
    </source>
</evidence>
<dbReference type="InterPro" id="IPR005814">
    <property type="entry name" value="Aminotrans_3"/>
</dbReference>
<dbReference type="RefSeq" id="WP_198348692.1">
    <property type="nucleotide sequence ID" value="NZ_JABASV010000001.1"/>
</dbReference>
<dbReference type="Pfam" id="PF01636">
    <property type="entry name" value="APH"/>
    <property type="match status" value="1"/>
</dbReference>
<keyword evidence="3" id="KW-0663">Pyridoxal phosphate</keyword>
<sequence length="934" mass="103141">MSETMIMSETIEQCVVEALAEHFGLAGALERLDGYTDQNFRLILDDGSRYLAKLSRAPTIQAEVALMTALEDQPLGGLKLPRHRRSRDGQASVTLRLDGENWQLRLLSYLDGTLWAEGLPPSEAQLYATGEGLGHLDLALAELEPSAMGWPVEPFHDWDLTAYRTLAERPEIGGLQHEMREQMAACVDFVRAREHELSIQLIHNDANDYNLFLDSPTSEHPSGLIDFGDVCHAFTVIELAVAAVYLTDRSPNRLEALKQLTLGYHSIRPLSRGELECLPRLILLRILLSRMNYLKAAAAGQDAPYIAISQVQILRQWRYFTTLSPELIAEELIALCHPVSTLAPLNERREWLAKRGVLDVLGDDRYTALNPSRTFGVPMGGVEERIATGETFIAQRDLVLRNKIRVIRVDQRDDRLVIGLQDRRLGRLSLILRSADPSAPLPRAELSLDGFSLSLAAGQTITLACLWGESDIGGLRMCTSLDAEEWQAVAAVYIDPALALGRGNVYGARNGVATLLHARRQLLSPTLSHAYQHPLKIVRGDMAYLVAEDGRRYLDLVNNVCHVGHANPRVAAAGSRQMAELNTNTRYLHDTIVHYSERLLATLPGHLEVVFLVNSGSEANDLAMRLARNYTGRHDLAVLEHAYHGHLSSLIDISPYKHDGPGGQGTPEHVIKLPFPDTYRGRHRGKGADELYLAEALETLSQAREQPAAFYVESFAGVGGQWIWPETYLEGVTRHLQAHGTLYIADEVQVGFGRAGSSFWAFEQYDVTPDIVTLGKPIGNGHPIAAVVTTRAVAEAFRTGMEYFNTFSGNPVSCAIALAVLDEIESRDLQHHARTLGDSLKGRLEALAERFPRVGQVRGRGLFLGIEIIEGPSLAPDSATAKRICHYLRLNGVLLSTDGPDDNVLKIKPPLAIQAGDIEAFLTLLEASFDMYCQ</sequence>
<dbReference type="Gene3D" id="3.40.640.10">
    <property type="entry name" value="Type I PLP-dependent aspartate aminotransferase-like (Major domain)"/>
    <property type="match status" value="1"/>
</dbReference>
<dbReference type="InterPro" id="IPR049704">
    <property type="entry name" value="Aminotrans_3_PPA_site"/>
</dbReference>
<evidence type="ECO:0000256" key="2">
    <source>
        <dbReference type="ARBA" id="ARBA00008954"/>
    </source>
</evidence>
<dbReference type="InterPro" id="IPR015424">
    <property type="entry name" value="PyrdxlP-dep_Trfase"/>
</dbReference>
<dbReference type="GO" id="GO:0008483">
    <property type="term" value="F:transaminase activity"/>
    <property type="evidence" value="ECO:0007669"/>
    <property type="project" value="UniProtKB-KW"/>
</dbReference>
<dbReference type="AlphaFoldDB" id="A0AAJ2VR97"/>
<comment type="cofactor">
    <cofactor evidence="1">
        <name>pyridoxal 5'-phosphate</name>
        <dbReference type="ChEBI" id="CHEBI:597326"/>
    </cofactor>
</comment>
<dbReference type="InterPro" id="IPR011009">
    <property type="entry name" value="Kinase-like_dom_sf"/>
</dbReference>
<evidence type="ECO:0000256" key="1">
    <source>
        <dbReference type="ARBA" id="ARBA00001933"/>
    </source>
</evidence>
<name>A0AAJ2VR97_9GAMM</name>
<protein>
    <submittedName>
        <fullName evidence="5">Aminotransferase class III-fold pyridoxal phosphate-dependent enzyme</fullName>
    </submittedName>
</protein>
<proteinExistence type="inferred from homology"/>
<gene>
    <name evidence="5" type="ORF">SIL78_12710</name>
</gene>
<dbReference type="SUPFAM" id="SSF56112">
    <property type="entry name" value="Protein kinase-like (PK-like)"/>
    <property type="match status" value="1"/>
</dbReference>
<dbReference type="InterPro" id="IPR015421">
    <property type="entry name" value="PyrdxlP-dep_Trfase_major"/>
</dbReference>
<evidence type="ECO:0000256" key="3">
    <source>
        <dbReference type="ARBA" id="ARBA00022898"/>
    </source>
</evidence>
<dbReference type="Proteomes" id="UP001276761">
    <property type="component" value="Unassembled WGS sequence"/>
</dbReference>
<organism evidence="5 6">
    <name type="scientific">Vreelandella alkaliphila</name>
    <dbReference type="NCBI Taxonomy" id="272774"/>
    <lineage>
        <taxon>Bacteria</taxon>
        <taxon>Pseudomonadati</taxon>
        <taxon>Pseudomonadota</taxon>
        <taxon>Gammaproteobacteria</taxon>
        <taxon>Oceanospirillales</taxon>
        <taxon>Halomonadaceae</taxon>
        <taxon>Vreelandella</taxon>
    </lineage>
</organism>
<dbReference type="CDD" id="cd00610">
    <property type="entry name" value="OAT_like"/>
    <property type="match status" value="1"/>
</dbReference>
<comment type="caution">
    <text evidence="5">The sequence shown here is derived from an EMBL/GenBank/DDBJ whole genome shotgun (WGS) entry which is preliminary data.</text>
</comment>